<dbReference type="AlphaFoldDB" id="A0AAV4RGI8"/>
<dbReference type="EMBL" id="BPLR01007730">
    <property type="protein sequence ID" value="GIY19227.1"/>
    <property type="molecule type" value="Genomic_DNA"/>
</dbReference>
<dbReference type="Proteomes" id="UP001054945">
    <property type="component" value="Unassembled WGS sequence"/>
</dbReference>
<keyword evidence="2" id="KW-1185">Reference proteome</keyword>
<protein>
    <submittedName>
        <fullName evidence="1">Uncharacterized protein</fullName>
    </submittedName>
</protein>
<comment type="caution">
    <text evidence="1">The sequence shown here is derived from an EMBL/GenBank/DDBJ whole genome shotgun (WGS) entry which is preliminary data.</text>
</comment>
<evidence type="ECO:0000313" key="2">
    <source>
        <dbReference type="Proteomes" id="UP001054945"/>
    </source>
</evidence>
<sequence>MSHYGAYQTIFIVENTATGRTKLGYRGMIAKRHMLRSCRYADLKELPATENIQLLTSLISAESLVNSKQSAATTLIERVALARLGLRLLDDIHDTSYAEARGDLKLTGRLTPVPIAT</sequence>
<gene>
    <name evidence="1" type="ORF">CEXT_722811</name>
</gene>
<accession>A0AAV4RGI8</accession>
<reference evidence="1 2" key="1">
    <citation type="submission" date="2021-06" db="EMBL/GenBank/DDBJ databases">
        <title>Caerostris extrusa draft genome.</title>
        <authorList>
            <person name="Kono N."/>
            <person name="Arakawa K."/>
        </authorList>
    </citation>
    <scope>NUCLEOTIDE SEQUENCE [LARGE SCALE GENOMIC DNA]</scope>
</reference>
<proteinExistence type="predicted"/>
<organism evidence="1 2">
    <name type="scientific">Caerostris extrusa</name>
    <name type="common">Bark spider</name>
    <name type="synonym">Caerostris bankana</name>
    <dbReference type="NCBI Taxonomy" id="172846"/>
    <lineage>
        <taxon>Eukaryota</taxon>
        <taxon>Metazoa</taxon>
        <taxon>Ecdysozoa</taxon>
        <taxon>Arthropoda</taxon>
        <taxon>Chelicerata</taxon>
        <taxon>Arachnida</taxon>
        <taxon>Araneae</taxon>
        <taxon>Araneomorphae</taxon>
        <taxon>Entelegynae</taxon>
        <taxon>Araneoidea</taxon>
        <taxon>Araneidae</taxon>
        <taxon>Caerostris</taxon>
    </lineage>
</organism>
<evidence type="ECO:0000313" key="1">
    <source>
        <dbReference type="EMBL" id="GIY19227.1"/>
    </source>
</evidence>
<name>A0AAV4RGI8_CAEEX</name>